<feature type="compositionally biased region" description="Polar residues" evidence="1">
    <location>
        <begin position="93"/>
        <end position="105"/>
    </location>
</feature>
<evidence type="ECO:0000313" key="3">
    <source>
        <dbReference type="EMBL" id="KGX90607.1"/>
    </source>
</evidence>
<dbReference type="OrthoDB" id="2166958at2"/>
<feature type="chain" id="PRO_5002022558" description="FAD/FMN-containing dehydrogenase" evidence="2">
    <location>
        <begin position="24"/>
        <end position="105"/>
    </location>
</feature>
<keyword evidence="2" id="KW-0732">Signal</keyword>
<feature type="compositionally biased region" description="Basic and acidic residues" evidence="1">
    <location>
        <begin position="67"/>
        <end position="83"/>
    </location>
</feature>
<feature type="region of interest" description="Disordered" evidence="1">
    <location>
        <begin position="67"/>
        <end position="105"/>
    </location>
</feature>
<dbReference type="AlphaFoldDB" id="A0A0A5I455"/>
<dbReference type="eggNOG" id="ENOG5031ZV9">
    <property type="taxonomic scope" value="Bacteria"/>
</dbReference>
<feature type="signal peptide" evidence="2">
    <location>
        <begin position="1"/>
        <end position="23"/>
    </location>
</feature>
<dbReference type="RefSeq" id="WP_051255234.1">
    <property type="nucleotide sequence ID" value="NZ_AVPF01000006.1"/>
</dbReference>
<evidence type="ECO:0000313" key="4">
    <source>
        <dbReference type="Proteomes" id="UP000030403"/>
    </source>
</evidence>
<reference evidence="3 4" key="1">
    <citation type="submission" date="2013-08" db="EMBL/GenBank/DDBJ databases">
        <authorList>
            <person name="Huang J."/>
            <person name="Wang G."/>
        </authorList>
    </citation>
    <scope>NUCLEOTIDE SEQUENCE [LARGE SCALE GENOMIC DNA]</scope>
    <source>
        <strain evidence="3 4">BH030004</strain>
    </source>
</reference>
<evidence type="ECO:0000256" key="1">
    <source>
        <dbReference type="SAM" id="MobiDB-lite"/>
    </source>
</evidence>
<evidence type="ECO:0000256" key="2">
    <source>
        <dbReference type="SAM" id="SignalP"/>
    </source>
</evidence>
<evidence type="ECO:0008006" key="5">
    <source>
        <dbReference type="Google" id="ProtNLM"/>
    </source>
</evidence>
<keyword evidence="4" id="KW-1185">Reference proteome</keyword>
<proteinExistence type="predicted"/>
<gene>
    <name evidence="3" type="ORF">N783_19815</name>
</gene>
<sequence>MKKRIASLFTAVLVVGIATSAFAHGSENEGNTADFNFLHPFNFEEMLPIMKDMHPNFEDEDFEQMFRDCHGDGGQRQPEHNEDYFDQMPHNYGQDQQTRNGMMGW</sequence>
<organism evidence="3 4">
    <name type="scientific">Pontibacillus marinus BH030004 = DSM 16465</name>
    <dbReference type="NCBI Taxonomy" id="1385511"/>
    <lineage>
        <taxon>Bacteria</taxon>
        <taxon>Bacillati</taxon>
        <taxon>Bacillota</taxon>
        <taxon>Bacilli</taxon>
        <taxon>Bacillales</taxon>
        <taxon>Bacillaceae</taxon>
        <taxon>Pontibacillus</taxon>
    </lineage>
</organism>
<dbReference type="Proteomes" id="UP000030403">
    <property type="component" value="Unassembled WGS sequence"/>
</dbReference>
<protein>
    <recommendedName>
        <fullName evidence="5">FAD/FMN-containing dehydrogenase</fullName>
    </recommendedName>
</protein>
<name>A0A0A5I455_9BACI</name>
<accession>A0A0A5I455</accession>
<comment type="caution">
    <text evidence="3">The sequence shown here is derived from an EMBL/GenBank/DDBJ whole genome shotgun (WGS) entry which is preliminary data.</text>
</comment>
<dbReference type="EMBL" id="AVPF01000006">
    <property type="protein sequence ID" value="KGX90607.1"/>
    <property type="molecule type" value="Genomic_DNA"/>
</dbReference>